<organism evidence="4 5">
    <name type="scientific">bacterium (Candidatus Blackallbacteria) CG17_big_fil_post_rev_8_21_14_2_50_48_46</name>
    <dbReference type="NCBI Taxonomy" id="2014261"/>
    <lineage>
        <taxon>Bacteria</taxon>
        <taxon>Candidatus Blackallbacteria</taxon>
    </lineage>
</organism>
<protein>
    <submittedName>
        <fullName evidence="4">Uncharacterized protein</fullName>
    </submittedName>
</protein>
<evidence type="ECO:0000256" key="3">
    <source>
        <dbReference type="PROSITE-ProRule" id="PRU00339"/>
    </source>
</evidence>
<name>A0A2M7GAH5_9BACT</name>
<dbReference type="InterPro" id="IPR019734">
    <property type="entry name" value="TPR_rpt"/>
</dbReference>
<dbReference type="Pfam" id="PF14559">
    <property type="entry name" value="TPR_19"/>
    <property type="match status" value="1"/>
</dbReference>
<dbReference type="SUPFAM" id="SSF48452">
    <property type="entry name" value="TPR-like"/>
    <property type="match status" value="1"/>
</dbReference>
<comment type="caution">
    <text evidence="4">The sequence shown here is derived from an EMBL/GenBank/DDBJ whole genome shotgun (WGS) entry which is preliminary data.</text>
</comment>
<dbReference type="Gene3D" id="1.25.40.10">
    <property type="entry name" value="Tetratricopeptide repeat domain"/>
    <property type="match status" value="1"/>
</dbReference>
<dbReference type="GO" id="GO:0070062">
    <property type="term" value="C:extracellular exosome"/>
    <property type="evidence" value="ECO:0007669"/>
    <property type="project" value="TreeGrafter"/>
</dbReference>
<gene>
    <name evidence="4" type="ORF">COW36_01755</name>
</gene>
<sequence>MLEFNDSRYTEDKYNRGRFVAQLPINQQLQHWLQLAESHLLLDQFKPAEKYFRKASKEDPTHLRVLMGLGLLSWKKNRLKEAIQHLEYALKVDSHHVPALILLARIYQQEQAPLRALPLLERAYDYQPENPEMLLCLAEIHLHLQNIEKARFFADLLTRLAPDDLGGWVILQAIAAAQGDILIYTEAGNQMARLDPVHHQLALNEREFSLQWQALQEEGEAHDPLMALAQLSDQELNSAFQKLKEVYHQEI</sequence>
<dbReference type="InterPro" id="IPR011990">
    <property type="entry name" value="TPR-like_helical_dom_sf"/>
</dbReference>
<evidence type="ECO:0000256" key="2">
    <source>
        <dbReference type="ARBA" id="ARBA00022803"/>
    </source>
</evidence>
<accession>A0A2M7GAH5</accession>
<dbReference type="EMBL" id="PFFQ01000005">
    <property type="protein sequence ID" value="PIW19162.1"/>
    <property type="molecule type" value="Genomic_DNA"/>
</dbReference>
<dbReference type="PANTHER" id="PTHR44314:SF1">
    <property type="entry name" value="CILIA- AND FLAGELLA-ASSOCIATED PROTEIN 70"/>
    <property type="match status" value="1"/>
</dbReference>
<proteinExistence type="predicted"/>
<dbReference type="InterPro" id="IPR052628">
    <property type="entry name" value="CFAP70"/>
</dbReference>
<dbReference type="AlphaFoldDB" id="A0A2M7GAH5"/>
<feature type="repeat" description="TPR" evidence="3">
    <location>
        <begin position="29"/>
        <end position="62"/>
    </location>
</feature>
<dbReference type="Pfam" id="PF13432">
    <property type="entry name" value="TPR_16"/>
    <property type="match status" value="1"/>
</dbReference>
<reference evidence="4 5" key="1">
    <citation type="submission" date="2017-09" db="EMBL/GenBank/DDBJ databases">
        <title>Depth-based differentiation of microbial function through sediment-hosted aquifers and enrichment of novel symbionts in the deep terrestrial subsurface.</title>
        <authorList>
            <person name="Probst A.J."/>
            <person name="Ladd B."/>
            <person name="Jarett J.K."/>
            <person name="Geller-Mcgrath D.E."/>
            <person name="Sieber C.M."/>
            <person name="Emerson J.B."/>
            <person name="Anantharaman K."/>
            <person name="Thomas B.C."/>
            <person name="Malmstrom R."/>
            <person name="Stieglmeier M."/>
            <person name="Klingl A."/>
            <person name="Woyke T."/>
            <person name="Ryan C.M."/>
            <person name="Banfield J.F."/>
        </authorList>
    </citation>
    <scope>NUCLEOTIDE SEQUENCE [LARGE SCALE GENOMIC DNA]</scope>
    <source>
        <strain evidence="4">CG17_big_fil_post_rev_8_21_14_2_50_48_46</strain>
    </source>
</reference>
<dbReference type="PROSITE" id="PS50005">
    <property type="entry name" value="TPR"/>
    <property type="match status" value="2"/>
</dbReference>
<keyword evidence="2 3" id="KW-0802">TPR repeat</keyword>
<dbReference type="Proteomes" id="UP000231019">
    <property type="component" value="Unassembled WGS sequence"/>
</dbReference>
<keyword evidence="1" id="KW-0677">Repeat</keyword>
<feature type="repeat" description="TPR" evidence="3">
    <location>
        <begin position="63"/>
        <end position="96"/>
    </location>
</feature>
<dbReference type="PANTHER" id="PTHR44314">
    <property type="entry name" value="CILIA- AND FLAGELLA-ASSOCIATED PROTEIN 70"/>
    <property type="match status" value="1"/>
</dbReference>
<dbReference type="SMART" id="SM00028">
    <property type="entry name" value="TPR"/>
    <property type="match status" value="4"/>
</dbReference>
<evidence type="ECO:0000313" key="4">
    <source>
        <dbReference type="EMBL" id="PIW19162.1"/>
    </source>
</evidence>
<evidence type="ECO:0000256" key="1">
    <source>
        <dbReference type="ARBA" id="ARBA00022737"/>
    </source>
</evidence>
<evidence type="ECO:0000313" key="5">
    <source>
        <dbReference type="Proteomes" id="UP000231019"/>
    </source>
</evidence>